<evidence type="ECO:0000313" key="1">
    <source>
        <dbReference type="EMBL" id="AMP98903.1"/>
    </source>
</evidence>
<accession>A0A127VC27</accession>
<dbReference type="PATRIC" id="fig|188932.3.peg.2088"/>
<dbReference type="OrthoDB" id="1494499at2"/>
<dbReference type="AlphaFoldDB" id="A0A127VC27"/>
<protein>
    <submittedName>
        <fullName evidence="1">Uncharacterized protein</fullName>
    </submittedName>
</protein>
<evidence type="ECO:0000313" key="2">
    <source>
        <dbReference type="Proteomes" id="UP000071561"/>
    </source>
</evidence>
<name>A0A127VC27_9SPHI</name>
<keyword evidence="2" id="KW-1185">Reference proteome</keyword>
<dbReference type="EMBL" id="CP014504">
    <property type="protein sequence ID" value="AMP98903.1"/>
    <property type="molecule type" value="Genomic_DNA"/>
</dbReference>
<dbReference type="KEGG" id="pcm:AY601_1997"/>
<reference evidence="1 2" key="1">
    <citation type="submission" date="2016-03" db="EMBL/GenBank/DDBJ databases">
        <title>Complete genome sequence of Pedobacter cryoconitis PAMC 27485.</title>
        <authorList>
            <person name="Lee J."/>
            <person name="Kim O.-S."/>
        </authorList>
    </citation>
    <scope>NUCLEOTIDE SEQUENCE [LARGE SCALE GENOMIC DNA]</scope>
    <source>
        <strain evidence="1 2">PAMC 27485</strain>
    </source>
</reference>
<gene>
    <name evidence="1" type="ORF">AY601_1997</name>
</gene>
<proteinExistence type="predicted"/>
<sequence>MNIDRRKLPIYTIQENGLISDPKWADGRLIPYVVLNNYQNGEELKDFLKAHNTSINQGDVTTQWASPLLQYFKPKNWLLLVKFAKPREFEFYIEFSLEKNPALIDAIFQSRGLNILYGFPGDKISNRADQYIVLMEVPNLNQDERWNKILREILKTKFKKQNMPKKQISIEVEKQIRKMRELLHFRK</sequence>
<dbReference type="RefSeq" id="WP_068399969.1">
    <property type="nucleotide sequence ID" value="NZ_CP014504.1"/>
</dbReference>
<organism evidence="1 2">
    <name type="scientific">Pedobacter cryoconitis</name>
    <dbReference type="NCBI Taxonomy" id="188932"/>
    <lineage>
        <taxon>Bacteria</taxon>
        <taxon>Pseudomonadati</taxon>
        <taxon>Bacteroidota</taxon>
        <taxon>Sphingobacteriia</taxon>
        <taxon>Sphingobacteriales</taxon>
        <taxon>Sphingobacteriaceae</taxon>
        <taxon>Pedobacter</taxon>
    </lineage>
</organism>
<dbReference type="Proteomes" id="UP000071561">
    <property type="component" value="Chromosome"/>
</dbReference>